<dbReference type="AlphaFoldDB" id="A0A0H3J2I6"/>
<accession>A0A0H3J2I6</accession>
<dbReference type="EMBL" id="CP009268">
    <property type="protein sequence ID" value="AJA51015.1"/>
    <property type="molecule type" value="Genomic_DNA"/>
</dbReference>
<protein>
    <submittedName>
        <fullName evidence="2">Uncharacterized protein</fullName>
    </submittedName>
</protein>
<keyword evidence="1" id="KW-1133">Transmembrane helix</keyword>
<keyword evidence="1" id="KW-0472">Membrane</keyword>
<name>A0A0H3J2I6_CLOPA</name>
<reference evidence="3" key="2">
    <citation type="submission" date="2015-10" db="EMBL/GenBank/DDBJ databases">
        <title>Improved Draft Genome Sequence of Clostridium pasteurianum Strain ATCC 6013 (DSM 525) Using a Hybrid Next-Generation Sequencing Approach.</title>
        <authorList>
            <person name="Pyne M.E."/>
            <person name="Utturkar S.M."/>
            <person name="Brown S.D."/>
            <person name="Moo-Young M."/>
            <person name="Chung D.A."/>
            <person name="Chou P.C."/>
        </authorList>
    </citation>
    <scope>NUCLEOTIDE SEQUENCE</scope>
    <source>
        <strain evidence="3">ATCC 6013</strain>
    </source>
</reference>
<feature type="transmembrane region" description="Helical" evidence="1">
    <location>
        <begin position="12"/>
        <end position="36"/>
    </location>
</feature>
<dbReference type="eggNOG" id="ENOG5030N57">
    <property type="taxonomic scope" value="Bacteria"/>
</dbReference>
<gene>
    <name evidence="2" type="ORF">CLPA_c09270</name>
    <name evidence="3" type="ORF">CP6013_02224</name>
</gene>
<dbReference type="KEGG" id="cpae:CPAST_c09270"/>
<organism evidence="2 5">
    <name type="scientific">Clostridium pasteurianum DSM 525 = ATCC 6013</name>
    <dbReference type="NCBI Taxonomy" id="1262449"/>
    <lineage>
        <taxon>Bacteria</taxon>
        <taxon>Bacillati</taxon>
        <taxon>Bacillota</taxon>
        <taxon>Clostridia</taxon>
        <taxon>Eubacteriales</taxon>
        <taxon>Clostridiaceae</taxon>
        <taxon>Clostridium</taxon>
    </lineage>
</organism>
<dbReference type="PATRIC" id="fig|1262449.7.peg.935"/>
<evidence type="ECO:0000313" key="4">
    <source>
        <dbReference type="Proteomes" id="UP000028042"/>
    </source>
</evidence>
<evidence type="ECO:0000313" key="2">
    <source>
        <dbReference type="EMBL" id="AJA51015.1"/>
    </source>
</evidence>
<keyword evidence="1" id="KW-0812">Transmembrane</keyword>
<evidence type="ECO:0000313" key="5">
    <source>
        <dbReference type="Proteomes" id="UP000030905"/>
    </source>
</evidence>
<keyword evidence="5" id="KW-1185">Reference proteome</keyword>
<dbReference type="EMBL" id="JPGY02000001">
    <property type="protein sequence ID" value="KRU12976.1"/>
    <property type="molecule type" value="Genomic_DNA"/>
</dbReference>
<dbReference type="Proteomes" id="UP000030905">
    <property type="component" value="Chromosome"/>
</dbReference>
<evidence type="ECO:0000313" key="3">
    <source>
        <dbReference type="EMBL" id="KRU12976.1"/>
    </source>
</evidence>
<reference evidence="3 4" key="3">
    <citation type="journal article" name="Genome Announc.">
        <title>Improved Draft Genome Sequence of Clostridium pasteurianum Strain ATCC 6013 (DSM 525) Using a Hybrid Next-Generation Sequencing Approach.</title>
        <authorList>
            <person name="Pyne M.E."/>
            <person name="Utturkar S."/>
            <person name="Brown S.D."/>
            <person name="Moo-Young M."/>
            <person name="Chung D.A."/>
            <person name="Chou C.P."/>
        </authorList>
    </citation>
    <scope>NUCLEOTIDE SEQUENCE [LARGE SCALE GENOMIC DNA]</scope>
    <source>
        <strain evidence="3 4">ATCC 6013</strain>
    </source>
</reference>
<dbReference type="RefSeq" id="WP_003448187.1">
    <property type="nucleotide sequence ID" value="NZ_ANZB01000021.1"/>
</dbReference>
<evidence type="ECO:0000256" key="1">
    <source>
        <dbReference type="SAM" id="Phobius"/>
    </source>
</evidence>
<proteinExistence type="predicted"/>
<dbReference type="Proteomes" id="UP000028042">
    <property type="component" value="Unassembled WGS sequence"/>
</dbReference>
<dbReference type="GeneID" id="93073131"/>
<sequence length="71" mass="7942">MLDKIRKVHIKKAGICSVTIGVINIIIHILIITQIMPYTWVNGGRSGSFELARQTSLSSIYMTIFHLTNLA</sequence>
<reference evidence="2 5" key="1">
    <citation type="journal article" date="2015" name="Genome Announc.">
        <title>Complete Genome Sequence of the Nitrogen-Fixing and Solvent-Producing Clostridium pasteurianum DSM 525.</title>
        <authorList>
            <person name="Poehlein A."/>
            <person name="Grosse-Honebrink A."/>
            <person name="Zhang Y."/>
            <person name="Minton N.P."/>
            <person name="Daniel R."/>
        </authorList>
    </citation>
    <scope>NUCLEOTIDE SEQUENCE [LARGE SCALE GENOMIC DNA]</scope>
    <source>
        <strain evidence="2">DSM 525</strain>
        <strain evidence="5">DSM 525 / ATCC 6013</strain>
    </source>
</reference>
<dbReference type="KEGG" id="cpat:CLPA_c09270"/>